<keyword evidence="2" id="KW-1185">Reference proteome</keyword>
<proteinExistence type="predicted"/>
<name>A0ABU5QPG6_9BACT</name>
<gene>
    <name evidence="1" type="ORF">VB264_12330</name>
</gene>
<sequence>MRHSLAIFQRYDWRDFQAKKNATRKYANNKKAPEVAHPEHDKVSFDWIN</sequence>
<protein>
    <submittedName>
        <fullName evidence="1">Uncharacterized protein</fullName>
    </submittedName>
</protein>
<dbReference type="RefSeq" id="WP_309923646.1">
    <property type="nucleotide sequence ID" value="NZ_JAYFUL010000018.1"/>
</dbReference>
<evidence type="ECO:0000313" key="1">
    <source>
        <dbReference type="EMBL" id="MEA5258574.1"/>
    </source>
</evidence>
<organism evidence="1 2">
    <name type="scientific">Arcicella aquatica</name>
    <dbReference type="NCBI Taxonomy" id="217141"/>
    <lineage>
        <taxon>Bacteria</taxon>
        <taxon>Pseudomonadati</taxon>
        <taxon>Bacteroidota</taxon>
        <taxon>Cytophagia</taxon>
        <taxon>Cytophagales</taxon>
        <taxon>Flectobacillaceae</taxon>
        <taxon>Arcicella</taxon>
    </lineage>
</organism>
<evidence type="ECO:0000313" key="2">
    <source>
        <dbReference type="Proteomes" id="UP001304671"/>
    </source>
</evidence>
<dbReference type="EMBL" id="JAYFUL010000018">
    <property type="protein sequence ID" value="MEA5258574.1"/>
    <property type="molecule type" value="Genomic_DNA"/>
</dbReference>
<comment type="caution">
    <text evidence="1">The sequence shown here is derived from an EMBL/GenBank/DDBJ whole genome shotgun (WGS) entry which is preliminary data.</text>
</comment>
<reference evidence="1 2" key="1">
    <citation type="submission" date="2023-12" db="EMBL/GenBank/DDBJ databases">
        <title>Novel species of the genus Arcicella isolated from rivers.</title>
        <authorList>
            <person name="Lu H."/>
        </authorList>
    </citation>
    <scope>NUCLEOTIDE SEQUENCE [LARGE SCALE GENOMIC DNA]</scope>
    <source>
        <strain evidence="1 2">LMG 21963</strain>
    </source>
</reference>
<dbReference type="Proteomes" id="UP001304671">
    <property type="component" value="Unassembled WGS sequence"/>
</dbReference>
<accession>A0ABU5QPG6</accession>